<dbReference type="InterPro" id="IPR036691">
    <property type="entry name" value="Endo/exonu/phosph_ase_sf"/>
</dbReference>
<sequence>MPINELAWFMDTNSKSEAWFSPLSDSRGTKLTECISAHNLFVINEDCSPTFCSSQGSSYIDITAVGMDLLEVVSCWHLPAYDSLSDHRVIEFDIALNSNSQTKDGESCILNLKKANWKLFYDSSKYLLSRISDLILSCQNPEFLHDLTNALISIIQKCCKISIPIKKQGIHRIPWWTAEISCMRKHVNAARRRFQRCNSKNVNTFNIYQTLTCHLQ</sequence>
<dbReference type="Gene3D" id="3.60.10.10">
    <property type="entry name" value="Endonuclease/exonuclease/phosphatase"/>
    <property type="match status" value="1"/>
</dbReference>
<reference evidence="2" key="1">
    <citation type="submission" date="2020-08" db="EMBL/GenBank/DDBJ databases">
        <title>Multicomponent nature underlies the extraordinary mechanical properties of spider dragline silk.</title>
        <authorList>
            <person name="Kono N."/>
            <person name="Nakamura H."/>
            <person name="Mori M."/>
            <person name="Yoshida Y."/>
            <person name="Ohtoshi R."/>
            <person name="Malay A.D."/>
            <person name="Moran D.A.P."/>
            <person name="Tomita M."/>
            <person name="Numata K."/>
            <person name="Arakawa K."/>
        </authorList>
    </citation>
    <scope>NUCLEOTIDE SEQUENCE</scope>
</reference>
<organism evidence="2 3">
    <name type="scientific">Trichonephila inaurata madagascariensis</name>
    <dbReference type="NCBI Taxonomy" id="2747483"/>
    <lineage>
        <taxon>Eukaryota</taxon>
        <taxon>Metazoa</taxon>
        <taxon>Ecdysozoa</taxon>
        <taxon>Arthropoda</taxon>
        <taxon>Chelicerata</taxon>
        <taxon>Arachnida</taxon>
        <taxon>Araneae</taxon>
        <taxon>Araneomorphae</taxon>
        <taxon>Entelegynae</taxon>
        <taxon>Araneoidea</taxon>
        <taxon>Nephilidae</taxon>
        <taxon>Trichonephila</taxon>
        <taxon>Trichonephila inaurata</taxon>
    </lineage>
</organism>
<accession>A0A8X7BS84</accession>
<dbReference type="InterPro" id="IPR005135">
    <property type="entry name" value="Endo/exonuclease/phosphatase"/>
</dbReference>
<evidence type="ECO:0000313" key="3">
    <source>
        <dbReference type="Proteomes" id="UP000886998"/>
    </source>
</evidence>
<evidence type="ECO:0000259" key="1">
    <source>
        <dbReference type="Pfam" id="PF14529"/>
    </source>
</evidence>
<dbReference type="SUPFAM" id="SSF56219">
    <property type="entry name" value="DNase I-like"/>
    <property type="match status" value="1"/>
</dbReference>
<gene>
    <name evidence="2" type="primary">AVEN_114035_1</name>
    <name evidence="2" type="ORF">TNIN_400691</name>
</gene>
<evidence type="ECO:0000313" key="2">
    <source>
        <dbReference type="EMBL" id="GFY40249.1"/>
    </source>
</evidence>
<dbReference type="EMBL" id="BMAV01001791">
    <property type="protein sequence ID" value="GFY40249.1"/>
    <property type="molecule type" value="Genomic_DNA"/>
</dbReference>
<dbReference type="AlphaFoldDB" id="A0A8X7BS84"/>
<dbReference type="Proteomes" id="UP000886998">
    <property type="component" value="Unassembled WGS sequence"/>
</dbReference>
<feature type="domain" description="Endonuclease/exonuclease/phosphatase" evidence="1">
    <location>
        <begin position="10"/>
        <end position="90"/>
    </location>
</feature>
<dbReference type="GO" id="GO:0003824">
    <property type="term" value="F:catalytic activity"/>
    <property type="evidence" value="ECO:0007669"/>
    <property type="project" value="InterPro"/>
</dbReference>
<keyword evidence="3" id="KW-1185">Reference proteome</keyword>
<protein>
    <recommendedName>
        <fullName evidence="1">Endonuclease/exonuclease/phosphatase domain-containing protein</fullName>
    </recommendedName>
</protein>
<proteinExistence type="predicted"/>
<name>A0A8X7BS84_9ARAC</name>
<dbReference type="Pfam" id="PF14529">
    <property type="entry name" value="Exo_endo_phos_2"/>
    <property type="match status" value="1"/>
</dbReference>
<dbReference type="OrthoDB" id="6437148at2759"/>
<comment type="caution">
    <text evidence="2">The sequence shown here is derived from an EMBL/GenBank/DDBJ whole genome shotgun (WGS) entry which is preliminary data.</text>
</comment>